<evidence type="ECO:0000313" key="1">
    <source>
        <dbReference type="EMBL" id="KAI3829971.1"/>
    </source>
</evidence>
<reference evidence="2" key="1">
    <citation type="journal article" date="2022" name="Mol. Ecol. Resour.">
        <title>The genomes of chicory, endive, great burdock and yacon provide insights into Asteraceae palaeo-polyploidization history and plant inulin production.</title>
        <authorList>
            <person name="Fan W."/>
            <person name="Wang S."/>
            <person name="Wang H."/>
            <person name="Wang A."/>
            <person name="Jiang F."/>
            <person name="Liu H."/>
            <person name="Zhao H."/>
            <person name="Xu D."/>
            <person name="Zhang Y."/>
        </authorList>
    </citation>
    <scope>NUCLEOTIDE SEQUENCE [LARGE SCALE GENOMIC DNA]</scope>
    <source>
        <strain evidence="2">cv. Yunnan</strain>
    </source>
</reference>
<organism evidence="1 2">
    <name type="scientific">Smallanthus sonchifolius</name>
    <dbReference type="NCBI Taxonomy" id="185202"/>
    <lineage>
        <taxon>Eukaryota</taxon>
        <taxon>Viridiplantae</taxon>
        <taxon>Streptophyta</taxon>
        <taxon>Embryophyta</taxon>
        <taxon>Tracheophyta</taxon>
        <taxon>Spermatophyta</taxon>
        <taxon>Magnoliopsida</taxon>
        <taxon>eudicotyledons</taxon>
        <taxon>Gunneridae</taxon>
        <taxon>Pentapetalae</taxon>
        <taxon>asterids</taxon>
        <taxon>campanulids</taxon>
        <taxon>Asterales</taxon>
        <taxon>Asteraceae</taxon>
        <taxon>Asteroideae</taxon>
        <taxon>Heliantheae alliance</taxon>
        <taxon>Millerieae</taxon>
        <taxon>Smallanthus</taxon>
    </lineage>
</organism>
<sequence length="227" mass="25609">MEGRNYIPPSALKPRQNLIHPSPPPHSVIGDSRTTVHHRDTQFLLIENQRLAAIHVALSQELSAARQDLRHLSAAAVKVKAERDAQVREVYDRAVKMEAEVKLIDESSAELALTLRDLQKLRSEKKELDEKLSKLRGDTAKVSEEWNRFPVMKSEIERMQKEIQRGREAIEHEKRVHASNIKQTQSMEGYKILMAGEIKKLQVEAIDAGKRARAAAAAEAPSMSSEV</sequence>
<proteinExistence type="predicted"/>
<protein>
    <submittedName>
        <fullName evidence="1">Uncharacterized protein</fullName>
    </submittedName>
</protein>
<comment type="caution">
    <text evidence="1">The sequence shown here is derived from an EMBL/GenBank/DDBJ whole genome shotgun (WGS) entry which is preliminary data.</text>
</comment>
<accession>A0ACB9KCF4</accession>
<dbReference type="EMBL" id="CM042018">
    <property type="protein sequence ID" value="KAI3829971.1"/>
    <property type="molecule type" value="Genomic_DNA"/>
</dbReference>
<keyword evidence="2" id="KW-1185">Reference proteome</keyword>
<reference evidence="1 2" key="2">
    <citation type="journal article" date="2022" name="Mol. Ecol. Resour.">
        <title>The genomes of chicory, endive, great burdock and yacon provide insights into Asteraceae paleo-polyploidization history and plant inulin production.</title>
        <authorList>
            <person name="Fan W."/>
            <person name="Wang S."/>
            <person name="Wang H."/>
            <person name="Wang A."/>
            <person name="Jiang F."/>
            <person name="Liu H."/>
            <person name="Zhao H."/>
            <person name="Xu D."/>
            <person name="Zhang Y."/>
        </authorList>
    </citation>
    <scope>NUCLEOTIDE SEQUENCE [LARGE SCALE GENOMIC DNA]</scope>
    <source>
        <strain evidence="2">cv. Yunnan</strain>
        <tissue evidence="1">Leaves</tissue>
    </source>
</reference>
<evidence type="ECO:0000313" key="2">
    <source>
        <dbReference type="Proteomes" id="UP001056120"/>
    </source>
</evidence>
<gene>
    <name evidence="1" type="ORF">L1987_04103</name>
</gene>
<name>A0ACB9KCF4_9ASTR</name>
<dbReference type="Proteomes" id="UP001056120">
    <property type="component" value="Linkage Group LG01"/>
</dbReference>